<gene>
    <name evidence="1" type="ORF">AN2V17_46500</name>
</gene>
<accession>A0ACB5UQX9</accession>
<organism evidence="1 2">
    <name type="scientific">Vallitalea maricola</name>
    <dbReference type="NCBI Taxonomy" id="3074433"/>
    <lineage>
        <taxon>Bacteria</taxon>
        <taxon>Bacillati</taxon>
        <taxon>Bacillota</taxon>
        <taxon>Clostridia</taxon>
        <taxon>Lachnospirales</taxon>
        <taxon>Vallitaleaceae</taxon>
        <taxon>Vallitalea</taxon>
    </lineage>
</organism>
<dbReference type="Proteomes" id="UP001374599">
    <property type="component" value="Unassembled WGS sequence"/>
</dbReference>
<reference evidence="1" key="1">
    <citation type="submission" date="2023-09" db="EMBL/GenBank/DDBJ databases">
        <title>Vallitalea sediminicola and Vallitalea maricola sp. nov., anaerobic bacteria isolated from marine sediment.</title>
        <authorList>
            <person name="Hirano S."/>
            <person name="Maeda A."/>
            <person name="Terahara T."/>
            <person name="Mori K."/>
            <person name="Hamada M."/>
            <person name="Matsumoto R."/>
            <person name="Kobayashi T."/>
        </authorList>
    </citation>
    <scope>NUCLEOTIDE SEQUENCE</scope>
    <source>
        <strain evidence="1">AN17-2</strain>
    </source>
</reference>
<dbReference type="EMBL" id="BTPU01000358">
    <property type="protein sequence ID" value="GMQ65404.1"/>
    <property type="molecule type" value="Genomic_DNA"/>
</dbReference>
<keyword evidence="2" id="KW-1185">Reference proteome</keyword>
<evidence type="ECO:0000313" key="1">
    <source>
        <dbReference type="EMBL" id="GMQ65404.1"/>
    </source>
</evidence>
<evidence type="ECO:0000313" key="2">
    <source>
        <dbReference type="Proteomes" id="UP001374599"/>
    </source>
</evidence>
<name>A0ACB5UQX9_9FIRM</name>
<comment type="caution">
    <text evidence="1">The sequence shown here is derived from an EMBL/GenBank/DDBJ whole genome shotgun (WGS) entry which is preliminary data.</text>
</comment>
<protein>
    <submittedName>
        <fullName evidence="1">Uncharacterized protein</fullName>
    </submittedName>
</protein>
<sequence>MFICNNCGFKEKLNSWNKRKESKSNQMNKKQVKNYMNKMKKDAEKPLNNAFADSLSKFKF</sequence>
<proteinExistence type="predicted"/>